<dbReference type="GO" id="GO:0016811">
    <property type="term" value="F:hydrolase activity, acting on carbon-nitrogen (but not peptide) bonds, in linear amides"/>
    <property type="evidence" value="ECO:0007669"/>
    <property type="project" value="InterPro"/>
</dbReference>
<dbReference type="EMBL" id="JABFCY010000026">
    <property type="protein sequence ID" value="NNU63440.1"/>
    <property type="molecule type" value="Genomic_DNA"/>
</dbReference>
<dbReference type="InterPro" id="IPR055438">
    <property type="entry name" value="AstE_AspA_cat"/>
</dbReference>
<evidence type="ECO:0000259" key="5">
    <source>
        <dbReference type="Pfam" id="PF24827"/>
    </source>
</evidence>
<sequence>MMHTTPPPRPSPITPTVDLTRDGIQHGHLRLPWSRDDSAWGSVMIPICVIRNGDGPTALLTGANHGDEYEGPVALYDLAASLKPEQINGRVIIVPAMNFPAFQKGTRTSPIDKGNLNRSFPGRPDGTVTEKIADYFTRYLMPEADIVLDFHSGGRTLDFLPYAAAHALPDKVQESRCFSAVKAFSAPYSMRMVEIDAVGMYDTTAEEAGKVFVTTELAGGGTISARTAAIAKRGVRNLLRHSGILEGEIEQSPTVWLDMPSKDCFGFADTDGLLEPLVDLGSEIWKGDLIARVHNIARTGSAPQEHRAKLDGVLAARHFPGLVKMGDCLSVIATICEEPVAR</sequence>
<keyword evidence="4" id="KW-0862">Zinc</keyword>
<evidence type="ECO:0000256" key="2">
    <source>
        <dbReference type="ARBA" id="ARBA00022723"/>
    </source>
</evidence>
<feature type="domain" description="Succinylglutamate desuccinylase/Aspartoacylase catalytic" evidence="5">
    <location>
        <begin position="54"/>
        <end position="241"/>
    </location>
</feature>
<evidence type="ECO:0000313" key="6">
    <source>
        <dbReference type="EMBL" id="NNU63440.1"/>
    </source>
</evidence>
<keyword evidence="7" id="KW-1185">Reference proteome</keyword>
<evidence type="ECO:0000256" key="4">
    <source>
        <dbReference type="ARBA" id="ARBA00022833"/>
    </source>
</evidence>
<dbReference type="Proteomes" id="UP000574931">
    <property type="component" value="Unassembled WGS sequence"/>
</dbReference>
<dbReference type="InterPro" id="IPR053138">
    <property type="entry name" value="N-alpha-Ac-DABA_deacetylase"/>
</dbReference>
<organism evidence="6 7">
    <name type="scientific">Ochrobactrum soli</name>
    <dbReference type="NCBI Taxonomy" id="2448455"/>
    <lineage>
        <taxon>Bacteria</taxon>
        <taxon>Pseudomonadati</taxon>
        <taxon>Pseudomonadota</taxon>
        <taxon>Alphaproteobacteria</taxon>
        <taxon>Hyphomicrobiales</taxon>
        <taxon>Brucellaceae</taxon>
        <taxon>Brucella/Ochrobactrum group</taxon>
        <taxon>Ochrobactrum</taxon>
    </lineage>
</organism>
<dbReference type="PANTHER" id="PTHR37326">
    <property type="entry name" value="BLL3975 PROTEIN"/>
    <property type="match status" value="1"/>
</dbReference>
<accession>A0A849KTP1</accession>
<evidence type="ECO:0000256" key="1">
    <source>
        <dbReference type="ARBA" id="ARBA00001947"/>
    </source>
</evidence>
<dbReference type="Gene3D" id="3.40.630.10">
    <property type="entry name" value="Zn peptidases"/>
    <property type="match status" value="1"/>
</dbReference>
<comment type="cofactor">
    <cofactor evidence="1">
        <name>Zn(2+)</name>
        <dbReference type="ChEBI" id="CHEBI:29105"/>
    </cofactor>
</comment>
<comment type="caution">
    <text evidence="6">The sequence shown here is derived from an EMBL/GenBank/DDBJ whole genome shotgun (WGS) entry which is preliminary data.</text>
</comment>
<dbReference type="CDD" id="cd06252">
    <property type="entry name" value="M14_ASTE_ASPA-like"/>
    <property type="match status" value="1"/>
</dbReference>
<dbReference type="InterPro" id="IPR014336">
    <property type="entry name" value="DoeB"/>
</dbReference>
<keyword evidence="3" id="KW-0378">Hydrolase</keyword>
<reference evidence="6 7" key="1">
    <citation type="submission" date="2020-05" db="EMBL/GenBank/DDBJ databases">
        <title>Draft Genome Sequence of Ochrobactrum soli Isolated from Stable Fly Gut.</title>
        <authorList>
            <person name="Pileggi M.T."/>
            <person name="Vazhakkala L.J."/>
            <person name="Wong C.N."/>
        </authorList>
    </citation>
    <scope>NUCLEOTIDE SEQUENCE [LARGE SCALE GENOMIC DNA]</scope>
    <source>
        <strain evidence="6 7">MTP-C0764</strain>
    </source>
</reference>
<dbReference type="SUPFAM" id="SSF53187">
    <property type="entry name" value="Zn-dependent exopeptidases"/>
    <property type="match status" value="1"/>
</dbReference>
<dbReference type="AlphaFoldDB" id="A0A849KTP1"/>
<gene>
    <name evidence="6" type="primary">doeB</name>
    <name evidence="6" type="ORF">HKX02_24740</name>
</gene>
<dbReference type="PIRSF" id="PIRSF039012">
    <property type="entry name" value="ASP"/>
    <property type="match status" value="1"/>
</dbReference>
<dbReference type="NCBIfam" id="TIGR02994">
    <property type="entry name" value="ectoine_eutE"/>
    <property type="match status" value="1"/>
</dbReference>
<dbReference type="InterPro" id="IPR043795">
    <property type="entry name" value="N-alpha-Ac-DABA-like"/>
</dbReference>
<proteinExistence type="predicted"/>
<name>A0A849KTP1_9HYPH</name>
<dbReference type="RefSeq" id="WP_121537924.1">
    <property type="nucleotide sequence ID" value="NZ_JABFCY010000026.1"/>
</dbReference>
<dbReference type="PANTHER" id="PTHR37326:SF1">
    <property type="entry name" value="BLL3975 PROTEIN"/>
    <property type="match status" value="1"/>
</dbReference>
<dbReference type="Pfam" id="PF24827">
    <property type="entry name" value="AstE_AspA_cat"/>
    <property type="match status" value="1"/>
</dbReference>
<dbReference type="GO" id="GO:0046872">
    <property type="term" value="F:metal ion binding"/>
    <property type="evidence" value="ECO:0007669"/>
    <property type="project" value="UniProtKB-KW"/>
</dbReference>
<evidence type="ECO:0000256" key="3">
    <source>
        <dbReference type="ARBA" id="ARBA00022801"/>
    </source>
</evidence>
<keyword evidence="2" id="KW-0479">Metal-binding</keyword>
<dbReference type="GO" id="GO:0016788">
    <property type="term" value="F:hydrolase activity, acting on ester bonds"/>
    <property type="evidence" value="ECO:0007669"/>
    <property type="project" value="InterPro"/>
</dbReference>
<protein>
    <submittedName>
        <fullName evidence="6">N-alpha-acetyl diaminobutyric acid deacetylase DoeB</fullName>
    </submittedName>
</protein>
<evidence type="ECO:0000313" key="7">
    <source>
        <dbReference type="Proteomes" id="UP000574931"/>
    </source>
</evidence>